<feature type="transmembrane region" description="Helical" evidence="1">
    <location>
        <begin position="228"/>
        <end position="248"/>
    </location>
</feature>
<name>A0ABX8ULL9_9BURK</name>
<keyword evidence="1" id="KW-1133">Transmembrane helix</keyword>
<feature type="transmembrane region" description="Helical" evidence="1">
    <location>
        <begin position="464"/>
        <end position="482"/>
    </location>
</feature>
<proteinExistence type="predicted"/>
<feature type="transmembrane region" description="Helical" evidence="1">
    <location>
        <begin position="412"/>
        <end position="428"/>
    </location>
</feature>
<feature type="transmembrane region" description="Helical" evidence="1">
    <location>
        <begin position="118"/>
        <end position="139"/>
    </location>
</feature>
<accession>A0ABX8ULL9</accession>
<feature type="transmembrane region" description="Helical" evidence="1">
    <location>
        <begin position="313"/>
        <end position="332"/>
    </location>
</feature>
<feature type="transmembrane region" description="Helical" evidence="1">
    <location>
        <begin position="434"/>
        <end position="452"/>
    </location>
</feature>
<keyword evidence="3" id="KW-1185">Reference proteome</keyword>
<dbReference type="RefSeq" id="WP_219797161.1">
    <property type="nucleotide sequence ID" value="NZ_CP080095.1"/>
</dbReference>
<sequence length="614" mass="65844">MKQFQQYSRFTSVPTIMVAWSSYIFGHPVALLALAAKLAGITFWSAVVARRIPDRLTSWLQAWLGVQALEICALLLLSAFSALSRTSVWVCILALLGSGLIAYAGWGHKFGRPSLKSVGWFALLALPLILWALRCVIIPDFTNDAQAYGTVRIALWMNYRSVFVHMPTEMVNIFADEWNGELNGLVYAFATGNIQGSVMGNAEILILATIASIWAARRFGAGETGSALVGLLMATSPAFVGLAAVTKGDLLACVGTMLAVGMLERPTAKSICFAAIWFALAAGSKIAVLPGAAIILGFVLITRARLFYDRRPLAMLIAAGVPSALFMGRFVANTISYGHPFVRVNAEAAEPGINTLIGNMALIGERFVGFFPVSPIGIMYSTSLAAGLGVCGWIAAFGAASGRLRLPGTHTMLALLCSVSVGATAFLIPPRLWGFRYFLPFIAPLAVAALVAATQAADMLPRTFRSLAIVVAIGAAVFDYAMCFTPGDISSPQDFRHAMNASIRKSPLERAMIQFPTLVDEANPYALGLDSGTPKKIAILNEISSMILVFQGSGGQNRLYLADTTDGLRSTALSHRVDYVVLARSPNGSKLHPFDIPGYKWIWSGNAYDIAARR</sequence>
<dbReference type="EMBL" id="CP080095">
    <property type="protein sequence ID" value="QYD67853.1"/>
    <property type="molecule type" value="Genomic_DNA"/>
</dbReference>
<feature type="transmembrane region" description="Helical" evidence="1">
    <location>
        <begin position="20"/>
        <end position="47"/>
    </location>
</feature>
<reference evidence="2 3" key="1">
    <citation type="submission" date="2021-07" db="EMBL/GenBank/DDBJ databases">
        <title>Paraburkholderia edwinii protects Aspergillus sp. from phenazines by acting as a toxin sponge.</title>
        <authorList>
            <person name="Dahlstrom K.M."/>
            <person name="Newman D.K."/>
        </authorList>
    </citation>
    <scope>NUCLEOTIDE SEQUENCE [LARGE SCALE GENOMIC DNA]</scope>
    <source>
        <strain evidence="2 3">Pe01</strain>
    </source>
</reference>
<evidence type="ECO:0000313" key="3">
    <source>
        <dbReference type="Proteomes" id="UP000826462"/>
    </source>
</evidence>
<feature type="transmembrane region" description="Helical" evidence="1">
    <location>
        <begin position="86"/>
        <end position="106"/>
    </location>
</feature>
<organism evidence="2 3">
    <name type="scientific">Paraburkholderia edwinii</name>
    <dbReference type="NCBI Taxonomy" id="2861782"/>
    <lineage>
        <taxon>Bacteria</taxon>
        <taxon>Pseudomonadati</taxon>
        <taxon>Pseudomonadota</taxon>
        <taxon>Betaproteobacteria</taxon>
        <taxon>Burkholderiales</taxon>
        <taxon>Burkholderiaceae</taxon>
        <taxon>Paraburkholderia</taxon>
    </lineage>
</organism>
<dbReference type="Proteomes" id="UP000826462">
    <property type="component" value="Chromosome 1"/>
</dbReference>
<keyword evidence="1" id="KW-0472">Membrane</keyword>
<evidence type="ECO:0000256" key="1">
    <source>
        <dbReference type="SAM" id="Phobius"/>
    </source>
</evidence>
<keyword evidence="1" id="KW-0812">Transmembrane</keyword>
<feature type="transmembrane region" description="Helical" evidence="1">
    <location>
        <begin position="59"/>
        <end position="80"/>
    </location>
</feature>
<feature type="transmembrane region" description="Helical" evidence="1">
    <location>
        <begin position="268"/>
        <end position="301"/>
    </location>
</feature>
<gene>
    <name evidence="2" type="ORF">KZJ38_16215</name>
</gene>
<feature type="transmembrane region" description="Helical" evidence="1">
    <location>
        <begin position="378"/>
        <end position="400"/>
    </location>
</feature>
<evidence type="ECO:0000313" key="2">
    <source>
        <dbReference type="EMBL" id="QYD67853.1"/>
    </source>
</evidence>
<protein>
    <recommendedName>
        <fullName evidence="4">Dolichyl-phosphate-mannose-protein mannosyltransferase</fullName>
    </recommendedName>
</protein>
<evidence type="ECO:0008006" key="4">
    <source>
        <dbReference type="Google" id="ProtNLM"/>
    </source>
</evidence>